<accession>A0ABM1INA6</accession>
<keyword evidence="2" id="KW-0472">Membrane</keyword>
<gene>
    <name evidence="4" type="primary">LOC107069160</name>
</gene>
<sequence length="614" mass="67622">MKYNNVDFLGYAVLTFTLHLNVRAEDGVACKDLQGRSYESGYLYFPGPEPCTFCVCDNGNPKWCKAVICKFLEEDCKSLRRSEKCCEFICLNDANEKSDGSGTNLVEGSVNYDIGLRSVASFATAIISLSLLFFLIYRLRQRKIRDSGYPMLVCVAGRQSRQLAEDQRNLGSMGYLERGGLQHGIPMDDMPCGGGYPLWKPANNYFPRGEAPPPYEEAVAAARTEQALLSMAPHTTLSPLNFSNGYLQDTNSHPNIAVVASSQDALNSTSPMPSNSNGASTVPLVVSSSNVTIGSLTTYTNCHQLNQSEQSTTLNVGTSTATNYAASTNTYENLPVSNGITNFTYQIATASNDTQQLTSSHSTISKSYRQHTTFPRQSGGAFTISASLPSSELSAHRTIPRTLTNNTPTTRIKDIMSDRSTDEIFHLPPRSLSPKNLPQSVSPMVSNDQERMQEPSNIFCKDVITSATANVTQIERQQGNITSRKPCDFKPPLNVANEINEDGSFESVACTCSMQTLPTLHDDADDYRSECENCKSATGSRYYLDNEDELVTSPHETMTLHRRPEDTASSATPQYYRTSLTLPTSTRQRTRSTGIRENWFNTMPQSSTESSDEN</sequence>
<dbReference type="GeneID" id="107069160"/>
<keyword evidence="3" id="KW-1185">Reference proteome</keyword>
<feature type="transmembrane region" description="Helical" evidence="2">
    <location>
        <begin position="119"/>
        <end position="137"/>
    </location>
</feature>
<protein>
    <submittedName>
        <fullName evidence="4">Uncharacterized protein LOC107069160</fullName>
    </submittedName>
</protein>
<dbReference type="Proteomes" id="UP000694924">
    <property type="component" value="Unplaced"/>
</dbReference>
<dbReference type="PANTHER" id="PTHR15256">
    <property type="entry name" value="INTEGRAL MEMBRANE PROTEIN DGCR2/IDD"/>
    <property type="match status" value="1"/>
</dbReference>
<evidence type="ECO:0000256" key="1">
    <source>
        <dbReference type="SAM" id="MobiDB-lite"/>
    </source>
</evidence>
<name>A0ABM1INA6_POLDO</name>
<feature type="region of interest" description="Disordered" evidence="1">
    <location>
        <begin position="561"/>
        <end position="614"/>
    </location>
</feature>
<organism evidence="3 4">
    <name type="scientific">Polistes dominula</name>
    <name type="common">European paper wasp</name>
    <name type="synonym">Vespa dominula</name>
    <dbReference type="NCBI Taxonomy" id="743375"/>
    <lineage>
        <taxon>Eukaryota</taxon>
        <taxon>Metazoa</taxon>
        <taxon>Ecdysozoa</taxon>
        <taxon>Arthropoda</taxon>
        <taxon>Hexapoda</taxon>
        <taxon>Insecta</taxon>
        <taxon>Pterygota</taxon>
        <taxon>Neoptera</taxon>
        <taxon>Endopterygota</taxon>
        <taxon>Hymenoptera</taxon>
        <taxon>Apocrita</taxon>
        <taxon>Aculeata</taxon>
        <taxon>Vespoidea</taxon>
        <taxon>Vespidae</taxon>
        <taxon>Polistinae</taxon>
        <taxon>Polistini</taxon>
        <taxon>Polistes</taxon>
    </lineage>
</organism>
<feature type="compositionally biased region" description="Polar residues" evidence="1">
    <location>
        <begin position="567"/>
        <end position="614"/>
    </location>
</feature>
<reference evidence="4" key="1">
    <citation type="submission" date="2025-08" db="UniProtKB">
        <authorList>
            <consortium name="RefSeq"/>
        </authorList>
    </citation>
    <scope>IDENTIFICATION</scope>
</reference>
<dbReference type="PANTHER" id="PTHR15256:SF6">
    <property type="entry name" value="INTEGRAL MEMBRANE PROTEIN DGCR2_IDD"/>
    <property type="match status" value="1"/>
</dbReference>
<proteinExistence type="predicted"/>
<keyword evidence="2" id="KW-0812">Transmembrane</keyword>
<evidence type="ECO:0000256" key="2">
    <source>
        <dbReference type="SAM" id="Phobius"/>
    </source>
</evidence>
<keyword evidence="2" id="KW-1133">Transmembrane helix</keyword>
<dbReference type="RefSeq" id="XP_015181693.1">
    <property type="nucleotide sequence ID" value="XM_015326207.1"/>
</dbReference>
<evidence type="ECO:0000313" key="4">
    <source>
        <dbReference type="RefSeq" id="XP_015181693.1"/>
    </source>
</evidence>
<evidence type="ECO:0000313" key="3">
    <source>
        <dbReference type="Proteomes" id="UP000694924"/>
    </source>
</evidence>
<dbReference type="InterPro" id="IPR042378">
    <property type="entry name" value="IDD"/>
</dbReference>